<protein>
    <recommendedName>
        <fullName evidence="9">Sodium/potassium-transporting ATPase subunit beta-2</fullName>
    </recommendedName>
</protein>
<dbReference type="OrthoDB" id="5912413at2759"/>
<dbReference type="InterPro" id="IPR000402">
    <property type="entry name" value="Na/K_ATPase_sub_beta"/>
</dbReference>
<comment type="similarity">
    <text evidence="2">Belongs to the X(+)/potassium ATPases subunit beta family.</text>
</comment>
<dbReference type="GO" id="GO:0005890">
    <property type="term" value="C:sodium:potassium-exchanging ATPase complex"/>
    <property type="evidence" value="ECO:0007669"/>
    <property type="project" value="InterPro"/>
</dbReference>
<dbReference type="GO" id="GO:1990573">
    <property type="term" value="P:potassium ion import across plasma membrane"/>
    <property type="evidence" value="ECO:0007669"/>
    <property type="project" value="TreeGrafter"/>
</dbReference>
<keyword evidence="5" id="KW-1133">Transmembrane helix</keyword>
<dbReference type="GO" id="GO:0036376">
    <property type="term" value="P:sodium ion export across plasma membrane"/>
    <property type="evidence" value="ECO:0007669"/>
    <property type="project" value="TreeGrafter"/>
</dbReference>
<gene>
    <name evidence="7" type="ORF">ILUMI_00348</name>
</gene>
<keyword evidence="3" id="KW-0812">Transmembrane</keyword>
<evidence type="ECO:0000256" key="4">
    <source>
        <dbReference type="ARBA" id="ARBA00022968"/>
    </source>
</evidence>
<evidence type="ECO:0008006" key="9">
    <source>
        <dbReference type="Google" id="ProtNLM"/>
    </source>
</evidence>
<dbReference type="Pfam" id="PF00287">
    <property type="entry name" value="Na_K-ATPase"/>
    <property type="match status" value="1"/>
</dbReference>
<evidence type="ECO:0000256" key="1">
    <source>
        <dbReference type="ARBA" id="ARBA00004606"/>
    </source>
</evidence>
<dbReference type="GO" id="GO:0006883">
    <property type="term" value="P:intracellular sodium ion homeostasis"/>
    <property type="evidence" value="ECO:0007669"/>
    <property type="project" value="TreeGrafter"/>
</dbReference>
<dbReference type="Proteomes" id="UP000801492">
    <property type="component" value="Unassembled WGS sequence"/>
</dbReference>
<dbReference type="PANTHER" id="PTHR11523:SF28">
    <property type="entry name" value="NA_K-ATPASE BETA SUBUNIT ISOFORM 4-RELATED"/>
    <property type="match status" value="1"/>
</dbReference>
<comment type="caution">
    <text evidence="7">The sequence shown here is derived from an EMBL/GenBank/DDBJ whole genome shotgun (WGS) entry which is preliminary data.</text>
</comment>
<evidence type="ECO:0000256" key="6">
    <source>
        <dbReference type="ARBA" id="ARBA00023136"/>
    </source>
</evidence>
<comment type="subcellular location">
    <subcellularLocation>
        <location evidence="1">Membrane</location>
        <topology evidence="1">Single-pass type II membrane protein</topology>
    </subcellularLocation>
</comment>
<organism evidence="7 8">
    <name type="scientific">Ignelater luminosus</name>
    <name type="common">Cucubano</name>
    <name type="synonym">Pyrophorus luminosus</name>
    <dbReference type="NCBI Taxonomy" id="2038154"/>
    <lineage>
        <taxon>Eukaryota</taxon>
        <taxon>Metazoa</taxon>
        <taxon>Ecdysozoa</taxon>
        <taxon>Arthropoda</taxon>
        <taxon>Hexapoda</taxon>
        <taxon>Insecta</taxon>
        <taxon>Pterygota</taxon>
        <taxon>Neoptera</taxon>
        <taxon>Endopterygota</taxon>
        <taxon>Coleoptera</taxon>
        <taxon>Polyphaga</taxon>
        <taxon>Elateriformia</taxon>
        <taxon>Elateroidea</taxon>
        <taxon>Elateridae</taxon>
        <taxon>Agrypninae</taxon>
        <taxon>Pyrophorini</taxon>
        <taxon>Ignelater</taxon>
    </lineage>
</organism>
<evidence type="ECO:0000313" key="7">
    <source>
        <dbReference type="EMBL" id="KAF2905842.1"/>
    </source>
</evidence>
<sequence>MDRRIKLLLGGLILVCLVLTIVLCAHFIRPPTLTLSFQPTPSKGAFIQYNPNNPDDTKGWINQLRHFLNPYDFTEGQKAAYKNCQQGIPPEQNSNEVCFVDVTGWAPCVPELGYHFNSPGGPCIFLTLNQNPEWLPEYYNSSAVLPDSMPKYLKEHIKYTEHDVKMNSKQLNVVWVSCEGETPADLEFIGPLQFFPSFGFGGQYFPVVNEQSYLKPLVAVYFERPRHAVVINIVCKAWAKNINHEKEQGIVHLELLIQDH</sequence>
<evidence type="ECO:0000256" key="3">
    <source>
        <dbReference type="ARBA" id="ARBA00022692"/>
    </source>
</evidence>
<reference evidence="7" key="1">
    <citation type="submission" date="2019-08" db="EMBL/GenBank/DDBJ databases">
        <title>The genome of the North American firefly Photinus pyralis.</title>
        <authorList>
            <consortium name="Photinus pyralis genome working group"/>
            <person name="Fallon T.R."/>
            <person name="Sander Lower S.E."/>
            <person name="Weng J.-K."/>
        </authorList>
    </citation>
    <scope>NUCLEOTIDE SEQUENCE</scope>
    <source>
        <strain evidence="7">TRF0915ILg1</strain>
        <tissue evidence="7">Whole body</tissue>
    </source>
</reference>
<keyword evidence="6" id="KW-0472">Membrane</keyword>
<dbReference type="GO" id="GO:0001671">
    <property type="term" value="F:ATPase activator activity"/>
    <property type="evidence" value="ECO:0007669"/>
    <property type="project" value="TreeGrafter"/>
</dbReference>
<accession>A0A8K0DM34</accession>
<keyword evidence="8" id="KW-1185">Reference proteome</keyword>
<dbReference type="EMBL" id="VTPC01000423">
    <property type="protein sequence ID" value="KAF2905842.1"/>
    <property type="molecule type" value="Genomic_DNA"/>
</dbReference>
<dbReference type="PANTHER" id="PTHR11523">
    <property type="entry name" value="SODIUM/POTASSIUM-DEPENDENT ATPASE BETA SUBUNIT"/>
    <property type="match status" value="1"/>
</dbReference>
<name>A0A8K0DM34_IGNLU</name>
<dbReference type="Gene3D" id="2.60.40.1660">
    <property type="entry name" value="Na, k-atpase alpha subunit"/>
    <property type="match status" value="1"/>
</dbReference>
<evidence type="ECO:0000256" key="5">
    <source>
        <dbReference type="ARBA" id="ARBA00022989"/>
    </source>
</evidence>
<dbReference type="AlphaFoldDB" id="A0A8K0DM34"/>
<dbReference type="InterPro" id="IPR038702">
    <property type="entry name" value="Na/K_ATPase_sub_beta_sf"/>
</dbReference>
<dbReference type="GO" id="GO:0030007">
    <property type="term" value="P:intracellular potassium ion homeostasis"/>
    <property type="evidence" value="ECO:0007669"/>
    <property type="project" value="TreeGrafter"/>
</dbReference>
<keyword evidence="4" id="KW-0735">Signal-anchor</keyword>
<proteinExistence type="inferred from homology"/>
<evidence type="ECO:0000256" key="2">
    <source>
        <dbReference type="ARBA" id="ARBA00005876"/>
    </source>
</evidence>
<evidence type="ECO:0000313" key="8">
    <source>
        <dbReference type="Proteomes" id="UP000801492"/>
    </source>
</evidence>